<evidence type="ECO:0000313" key="1">
    <source>
        <dbReference type="EMBL" id="GFS36182.1"/>
    </source>
</evidence>
<reference evidence="1" key="1">
    <citation type="submission" date="2020-08" db="EMBL/GenBank/DDBJ databases">
        <title>Multicomponent nature underlies the extraordinary mechanical properties of spider dragline silk.</title>
        <authorList>
            <person name="Kono N."/>
            <person name="Nakamura H."/>
            <person name="Mori M."/>
            <person name="Yoshida Y."/>
            <person name="Ohtoshi R."/>
            <person name="Malay A.D."/>
            <person name="Moran D.A.P."/>
            <person name="Tomita M."/>
            <person name="Numata K."/>
            <person name="Arakawa K."/>
        </authorList>
    </citation>
    <scope>NUCLEOTIDE SEQUENCE</scope>
</reference>
<dbReference type="EMBL" id="BMAV01024795">
    <property type="protein sequence ID" value="GFS36182.1"/>
    <property type="molecule type" value="Genomic_DNA"/>
</dbReference>
<name>A0A8X6I9N6_9ARAC</name>
<accession>A0A8X6I9N6</accession>
<gene>
    <name evidence="1" type="ORF">TNIN_160501</name>
</gene>
<dbReference type="Proteomes" id="UP000886998">
    <property type="component" value="Unassembled WGS sequence"/>
</dbReference>
<keyword evidence="2" id="KW-1185">Reference proteome</keyword>
<evidence type="ECO:0000313" key="2">
    <source>
        <dbReference type="Proteomes" id="UP000886998"/>
    </source>
</evidence>
<organism evidence="1 2">
    <name type="scientific">Trichonephila inaurata madagascariensis</name>
    <dbReference type="NCBI Taxonomy" id="2747483"/>
    <lineage>
        <taxon>Eukaryota</taxon>
        <taxon>Metazoa</taxon>
        <taxon>Ecdysozoa</taxon>
        <taxon>Arthropoda</taxon>
        <taxon>Chelicerata</taxon>
        <taxon>Arachnida</taxon>
        <taxon>Araneae</taxon>
        <taxon>Araneomorphae</taxon>
        <taxon>Entelegynae</taxon>
        <taxon>Araneoidea</taxon>
        <taxon>Nephilidae</taxon>
        <taxon>Trichonephila</taxon>
        <taxon>Trichonephila inaurata</taxon>
    </lineage>
</organism>
<comment type="caution">
    <text evidence="1">The sequence shown here is derived from an EMBL/GenBank/DDBJ whole genome shotgun (WGS) entry which is preliminary data.</text>
</comment>
<sequence>MNCGTNKDLFKSETSPLRTNESEEWVQSVKDIQYGREQKWDPFLLHNRIKGESFHQSSQEVFGSDVLRTFSILGIAPARGKKCMSTLGKQFFQVWEIPFSTNLRIEWYFFLILLPLTPIEKALLSKKIL</sequence>
<dbReference type="AlphaFoldDB" id="A0A8X6I9N6"/>
<proteinExistence type="predicted"/>
<protein>
    <submittedName>
        <fullName evidence="1">Uncharacterized protein</fullName>
    </submittedName>
</protein>